<dbReference type="Gene3D" id="3.30.40.10">
    <property type="entry name" value="Zinc/RING finger domain, C3HC4 (zinc finger)"/>
    <property type="match status" value="1"/>
</dbReference>
<name>A0ABW8K5E7_9GAMM</name>
<keyword evidence="3" id="KW-1185">Reference proteome</keyword>
<dbReference type="Proteomes" id="UP001620408">
    <property type="component" value="Unassembled WGS sequence"/>
</dbReference>
<evidence type="ECO:0000313" key="2">
    <source>
        <dbReference type="EMBL" id="MFK2918119.1"/>
    </source>
</evidence>
<dbReference type="Pfam" id="PF02148">
    <property type="entry name" value="zf-UBP"/>
    <property type="match status" value="1"/>
</dbReference>
<dbReference type="SUPFAM" id="SSF57850">
    <property type="entry name" value="RING/U-box"/>
    <property type="match status" value="1"/>
</dbReference>
<accession>A0ABW8K5E7</accession>
<evidence type="ECO:0000259" key="1">
    <source>
        <dbReference type="PROSITE" id="PS50271"/>
    </source>
</evidence>
<protein>
    <submittedName>
        <fullName evidence="2">UBP-type zinc finger domain-containing protein</fullName>
    </submittedName>
</protein>
<proteinExistence type="predicted"/>
<sequence length="118" mass="13065">MWVRSCWKSASGGDALNTSCTHLDGIRDVTPSAAGCEECLKTGSPWVHLRICRTCGHVGCCDSSPNKHATKHYHATSHPIIEGYDPPEGWGWCYVDELFFDLTDRKTPHPGPIPRFVP</sequence>
<dbReference type="InterPro" id="IPR013083">
    <property type="entry name" value="Znf_RING/FYVE/PHD"/>
</dbReference>
<dbReference type="InterPro" id="IPR001607">
    <property type="entry name" value="Znf_UBP"/>
</dbReference>
<gene>
    <name evidence="2" type="ORF">ISS97_12670</name>
</gene>
<reference evidence="2 3" key="1">
    <citation type="submission" date="2020-10" db="EMBL/GenBank/DDBJ databases">
        <title>Phylogeny of dyella-like bacteria.</title>
        <authorList>
            <person name="Fu J."/>
        </authorList>
    </citation>
    <scope>NUCLEOTIDE SEQUENCE [LARGE SCALE GENOMIC DNA]</scope>
    <source>
        <strain evidence="2 3">BB4</strain>
    </source>
</reference>
<dbReference type="PROSITE" id="PS50271">
    <property type="entry name" value="ZF_UBP"/>
    <property type="match status" value="1"/>
</dbReference>
<feature type="domain" description="UBP-type" evidence="1">
    <location>
        <begin position="18"/>
        <end position="118"/>
    </location>
</feature>
<organism evidence="2 3">
    <name type="scientific">Dyella koreensis</name>
    <dbReference type="NCBI Taxonomy" id="311235"/>
    <lineage>
        <taxon>Bacteria</taxon>
        <taxon>Pseudomonadati</taxon>
        <taxon>Pseudomonadota</taxon>
        <taxon>Gammaproteobacteria</taxon>
        <taxon>Lysobacterales</taxon>
        <taxon>Rhodanobacteraceae</taxon>
        <taxon>Dyella</taxon>
    </lineage>
</organism>
<comment type="caution">
    <text evidence="2">The sequence shown here is derived from an EMBL/GenBank/DDBJ whole genome shotgun (WGS) entry which is preliminary data.</text>
</comment>
<evidence type="ECO:0000313" key="3">
    <source>
        <dbReference type="Proteomes" id="UP001620408"/>
    </source>
</evidence>
<dbReference type="EMBL" id="JADIKD010000011">
    <property type="protein sequence ID" value="MFK2918119.1"/>
    <property type="molecule type" value="Genomic_DNA"/>
</dbReference>